<dbReference type="STRING" id="86630.A0A367JJT0"/>
<dbReference type="OrthoDB" id="2285535at2759"/>
<name>A0A367JJT0_RHIAZ</name>
<keyword evidence="2" id="KW-1185">Reference proteome</keyword>
<reference evidence="1 2" key="1">
    <citation type="journal article" date="2018" name="G3 (Bethesda)">
        <title>Phylogenetic and Phylogenomic Definition of Rhizopus Species.</title>
        <authorList>
            <person name="Gryganskyi A.P."/>
            <person name="Golan J."/>
            <person name="Dolatabadi S."/>
            <person name="Mondo S."/>
            <person name="Robb S."/>
            <person name="Idnurm A."/>
            <person name="Muszewska A."/>
            <person name="Steczkiewicz K."/>
            <person name="Masonjones S."/>
            <person name="Liao H.L."/>
            <person name="Gajdeczka M.T."/>
            <person name="Anike F."/>
            <person name="Vuek A."/>
            <person name="Anishchenko I.M."/>
            <person name="Voigt K."/>
            <person name="de Hoog G.S."/>
            <person name="Smith M.E."/>
            <person name="Heitman J."/>
            <person name="Vilgalys R."/>
            <person name="Stajich J.E."/>
        </authorList>
    </citation>
    <scope>NUCLEOTIDE SEQUENCE [LARGE SCALE GENOMIC DNA]</scope>
    <source>
        <strain evidence="1 2">CBS 357.93</strain>
    </source>
</reference>
<evidence type="ECO:0000313" key="1">
    <source>
        <dbReference type="EMBL" id="RCH90129.1"/>
    </source>
</evidence>
<accession>A0A367JJT0</accession>
<protein>
    <submittedName>
        <fullName evidence="1">Uncharacterized protein</fullName>
    </submittedName>
</protein>
<sequence length="129" mass="14812">MSHNGLVVDKKVFTQDFWYSISQLILGKTPTNKKPFPADIFSSWNSFSSRYKGIVYKMDNPVAEYSQCLAAACVEVAARYNNMVAECFQSRLMLYLVRTIRALVKQSTRKHVQKLAEYSYQYICDGQAT</sequence>
<dbReference type="EMBL" id="PJQL01001172">
    <property type="protein sequence ID" value="RCH90129.1"/>
    <property type="molecule type" value="Genomic_DNA"/>
</dbReference>
<comment type="caution">
    <text evidence="1">The sequence shown here is derived from an EMBL/GenBank/DDBJ whole genome shotgun (WGS) entry which is preliminary data.</text>
</comment>
<gene>
    <name evidence="1" type="ORF">CU097_003497</name>
</gene>
<organism evidence="1 2">
    <name type="scientific">Rhizopus azygosporus</name>
    <name type="common">Rhizopus microsporus var. azygosporus</name>
    <dbReference type="NCBI Taxonomy" id="86630"/>
    <lineage>
        <taxon>Eukaryota</taxon>
        <taxon>Fungi</taxon>
        <taxon>Fungi incertae sedis</taxon>
        <taxon>Mucoromycota</taxon>
        <taxon>Mucoromycotina</taxon>
        <taxon>Mucoromycetes</taxon>
        <taxon>Mucorales</taxon>
        <taxon>Mucorineae</taxon>
        <taxon>Rhizopodaceae</taxon>
        <taxon>Rhizopus</taxon>
    </lineage>
</organism>
<evidence type="ECO:0000313" key="2">
    <source>
        <dbReference type="Proteomes" id="UP000252139"/>
    </source>
</evidence>
<proteinExistence type="predicted"/>
<dbReference type="Proteomes" id="UP000252139">
    <property type="component" value="Unassembled WGS sequence"/>
</dbReference>
<dbReference type="AlphaFoldDB" id="A0A367JJT0"/>